<dbReference type="RefSeq" id="WP_193925028.1">
    <property type="nucleotide sequence ID" value="NZ_JADEWL010000169.1"/>
</dbReference>
<sequence length="89" mass="9910">MNSGKTPTGKALQGTIGYTTNKQNKVIINMPRPWFPQVKNQIKVPLGVEATRENKGLIQRAIDRLQISLEDGNLHNPDGSFNQGERILN</sequence>
<evidence type="ECO:0000313" key="1">
    <source>
        <dbReference type="EMBL" id="MBE9216453.1"/>
    </source>
</evidence>
<proteinExistence type="predicted"/>
<accession>A0A8J7F7X5</accession>
<protein>
    <submittedName>
        <fullName evidence="1">Uncharacterized protein</fullName>
    </submittedName>
</protein>
<gene>
    <name evidence="1" type="ORF">IQ247_27975</name>
</gene>
<organism evidence="1 2">
    <name type="scientific">Plectonema cf. radiosum LEGE 06105</name>
    <dbReference type="NCBI Taxonomy" id="945769"/>
    <lineage>
        <taxon>Bacteria</taxon>
        <taxon>Bacillati</taxon>
        <taxon>Cyanobacteriota</taxon>
        <taxon>Cyanophyceae</taxon>
        <taxon>Oscillatoriophycideae</taxon>
        <taxon>Oscillatoriales</taxon>
        <taxon>Microcoleaceae</taxon>
        <taxon>Plectonema</taxon>
    </lineage>
</organism>
<dbReference type="Proteomes" id="UP000620559">
    <property type="component" value="Unassembled WGS sequence"/>
</dbReference>
<dbReference type="EMBL" id="JADEWL010000169">
    <property type="protein sequence ID" value="MBE9216453.1"/>
    <property type="molecule type" value="Genomic_DNA"/>
</dbReference>
<dbReference type="AlphaFoldDB" id="A0A8J7F7X5"/>
<reference evidence="1" key="1">
    <citation type="submission" date="2020-10" db="EMBL/GenBank/DDBJ databases">
        <authorList>
            <person name="Castelo-Branco R."/>
            <person name="Eusebio N."/>
            <person name="Adriana R."/>
            <person name="Vieira A."/>
            <person name="Brugerolle De Fraissinette N."/>
            <person name="Rezende De Castro R."/>
            <person name="Schneider M.P."/>
            <person name="Vasconcelos V."/>
            <person name="Leao P.N."/>
        </authorList>
    </citation>
    <scope>NUCLEOTIDE SEQUENCE</scope>
    <source>
        <strain evidence="1">LEGE 06105</strain>
    </source>
</reference>
<keyword evidence="2" id="KW-1185">Reference proteome</keyword>
<name>A0A8J7F7X5_9CYAN</name>
<comment type="caution">
    <text evidence="1">The sequence shown here is derived from an EMBL/GenBank/DDBJ whole genome shotgun (WGS) entry which is preliminary data.</text>
</comment>
<evidence type="ECO:0000313" key="2">
    <source>
        <dbReference type="Proteomes" id="UP000620559"/>
    </source>
</evidence>